<dbReference type="Pfam" id="PF06812">
    <property type="entry name" value="ImpA_N"/>
    <property type="match status" value="1"/>
</dbReference>
<evidence type="ECO:0000313" key="4">
    <source>
        <dbReference type="Proteomes" id="UP001465153"/>
    </source>
</evidence>
<dbReference type="PANTHER" id="PTHR37951">
    <property type="entry name" value="CYTOPLASMIC PROTEIN-RELATED"/>
    <property type="match status" value="1"/>
</dbReference>
<sequence>MSQYSFNLEELLKPIEGEKPEGNDIRLDSSVQSSYYTIKDARNGARALEREHQFDADVDLLSPWYTVAELAEQILKNESKDLEISAWFAEALVRIDGIHGLKNSIELINGVVENFWEGLYPEPDEDGLETKVAPISGLGDGPRGTLLAPMRSMPVTQDLTGEEFTFWQYQQARDASKITDEKERQSRFETMGYSFEDVENAIKASGAEYYISLVDALETTTETYKTLNNTLRTHCGADAPPSSQISKLLEELVRTTRFLSQDLIDAYNAQQAATAAVEDSPTESSSDVAAVNSNATATVQISQAQVPVGAITNREDALKQLSLIADYFRMYEPHTPLAATLDRAVQWGRMTLPELIMELIPDQTAKALYSQLTGVITDGSSTEKYIPPPQVTPTSSSNQTTEPVAEAPAAPETSAPQSPEPQSSNTNLGW</sequence>
<feature type="compositionally biased region" description="Low complexity" evidence="1">
    <location>
        <begin position="399"/>
        <end position="424"/>
    </location>
</feature>
<dbReference type="EMBL" id="BAABWN010000001">
    <property type="protein sequence ID" value="GAA6166711.1"/>
    <property type="molecule type" value="Genomic_DNA"/>
</dbReference>
<dbReference type="NCBIfam" id="TIGR03363">
    <property type="entry name" value="VI_chp_8"/>
    <property type="match status" value="1"/>
</dbReference>
<dbReference type="InterPro" id="IPR010657">
    <property type="entry name" value="ImpA_N"/>
</dbReference>
<gene>
    <name evidence="3" type="primary">tssA</name>
    <name evidence="3" type="ORF">NBRC116591_05210</name>
</gene>
<feature type="region of interest" description="Disordered" evidence="1">
    <location>
        <begin position="379"/>
        <end position="430"/>
    </location>
</feature>
<dbReference type="InterPro" id="IPR017740">
    <property type="entry name" value="TssA-like"/>
</dbReference>
<protein>
    <submittedName>
        <fullName evidence="3">Type VI secretion system protein TssA</fullName>
    </submittedName>
</protein>
<organism evidence="3 4">
    <name type="scientific">Sessilibacter corallicola</name>
    <dbReference type="NCBI Taxonomy" id="2904075"/>
    <lineage>
        <taxon>Bacteria</taxon>
        <taxon>Pseudomonadati</taxon>
        <taxon>Pseudomonadota</taxon>
        <taxon>Gammaproteobacteria</taxon>
        <taxon>Cellvibrionales</taxon>
        <taxon>Cellvibrionaceae</taxon>
        <taxon>Sessilibacter</taxon>
    </lineage>
</organism>
<reference evidence="3 4" key="1">
    <citation type="submission" date="2024-04" db="EMBL/GenBank/DDBJ databases">
        <title>Draft genome sequence of Sessilibacter corallicola NBRC 116591.</title>
        <authorList>
            <person name="Miyakawa T."/>
            <person name="Kusuya Y."/>
            <person name="Miura T."/>
        </authorList>
    </citation>
    <scope>NUCLEOTIDE SEQUENCE [LARGE SCALE GENOMIC DNA]</scope>
    <source>
        <strain evidence="3 4">KU-00831-HH</strain>
    </source>
</reference>
<proteinExistence type="predicted"/>
<evidence type="ECO:0000313" key="3">
    <source>
        <dbReference type="EMBL" id="GAA6166711.1"/>
    </source>
</evidence>
<dbReference type="RefSeq" id="WP_353301572.1">
    <property type="nucleotide sequence ID" value="NZ_BAABWN010000001.1"/>
</dbReference>
<comment type="caution">
    <text evidence="3">The sequence shown here is derived from an EMBL/GenBank/DDBJ whole genome shotgun (WGS) entry which is preliminary data.</text>
</comment>
<accession>A0ABQ0A4Y7</accession>
<dbReference type="Proteomes" id="UP001465153">
    <property type="component" value="Unassembled WGS sequence"/>
</dbReference>
<dbReference type="PANTHER" id="PTHR37951:SF1">
    <property type="entry name" value="TYPE VI SECRETION SYSTEM COMPONENT TSSA1"/>
    <property type="match status" value="1"/>
</dbReference>
<name>A0ABQ0A4Y7_9GAMM</name>
<evidence type="ECO:0000256" key="1">
    <source>
        <dbReference type="SAM" id="MobiDB-lite"/>
    </source>
</evidence>
<evidence type="ECO:0000259" key="2">
    <source>
        <dbReference type="Pfam" id="PF06812"/>
    </source>
</evidence>
<feature type="domain" description="ImpA N-terminal" evidence="2">
    <location>
        <begin position="12"/>
        <end position="138"/>
    </location>
</feature>
<keyword evidence="4" id="KW-1185">Reference proteome</keyword>